<dbReference type="OrthoDB" id="9770435at2"/>
<dbReference type="AlphaFoldDB" id="A0A1M5YB55"/>
<dbReference type="Proteomes" id="UP000184240">
    <property type="component" value="Unassembled WGS sequence"/>
</dbReference>
<accession>A0A1M5YB55</accession>
<reference evidence="4" key="1">
    <citation type="submission" date="2016-11" db="EMBL/GenBank/DDBJ databases">
        <authorList>
            <person name="Jaros S."/>
            <person name="Januszkiewicz K."/>
            <person name="Wedrychowicz H."/>
        </authorList>
    </citation>
    <scope>NUCLEOTIDE SEQUENCE [LARGE SCALE GENOMIC DNA]</scope>
    <source>
        <strain evidence="4">DSM 19859</strain>
    </source>
</reference>
<dbReference type="EMBL" id="QOVN01000002">
    <property type="protein sequence ID" value="RXG30613.1"/>
    <property type="molecule type" value="Genomic_DNA"/>
</dbReference>
<reference evidence="5" key="2">
    <citation type="submission" date="2016-11" db="EMBL/GenBank/DDBJ databases">
        <authorList>
            <person name="Varghese N."/>
            <person name="Submissions S."/>
        </authorList>
    </citation>
    <scope>NUCLEOTIDE SEQUENCE [LARGE SCALE GENOMIC DNA]</scope>
    <source>
        <strain evidence="5">DSM 19859</strain>
    </source>
</reference>
<dbReference type="PANTHER" id="PTHR40252:SF2">
    <property type="entry name" value="BLR0328 PROTEIN"/>
    <property type="match status" value="1"/>
</dbReference>
<organism evidence="4 5">
    <name type="scientific">Leeuwenhoekiella palythoae</name>
    <dbReference type="NCBI Taxonomy" id="573501"/>
    <lineage>
        <taxon>Bacteria</taxon>
        <taxon>Pseudomonadati</taxon>
        <taxon>Bacteroidota</taxon>
        <taxon>Flavobacteriia</taxon>
        <taxon>Flavobacteriales</taxon>
        <taxon>Flavobacteriaceae</taxon>
        <taxon>Leeuwenhoekiella</taxon>
    </lineage>
</organism>
<dbReference type="Pfam" id="PF08495">
    <property type="entry name" value="FIST"/>
    <property type="match status" value="1"/>
</dbReference>
<gene>
    <name evidence="3" type="ORF">DSM01_1364</name>
    <name evidence="4" type="ORF">SAMN04487999_2073</name>
</gene>
<proteinExistence type="predicted"/>
<reference evidence="3 6" key="3">
    <citation type="submission" date="2018-07" db="EMBL/GenBank/DDBJ databases">
        <title>Leeuwenhoekiella genomics.</title>
        <authorList>
            <person name="Tahon G."/>
            <person name="Willems A."/>
        </authorList>
    </citation>
    <scope>NUCLEOTIDE SEQUENCE [LARGE SCALE GENOMIC DNA]</scope>
    <source>
        <strain evidence="3 6">LMG 24856</strain>
    </source>
</reference>
<evidence type="ECO:0000313" key="6">
    <source>
        <dbReference type="Proteomes" id="UP000290037"/>
    </source>
</evidence>
<feature type="domain" description="FIST" evidence="1">
    <location>
        <begin position="24"/>
        <end position="218"/>
    </location>
</feature>
<dbReference type="RefSeq" id="WP_072982767.1">
    <property type="nucleotide sequence ID" value="NZ_FQXT01000003.1"/>
</dbReference>
<protein>
    <submittedName>
        <fullName evidence="4">Uncharacterized conserved protein, contains FIST_N domain</fullName>
    </submittedName>
</protein>
<dbReference type="Pfam" id="PF10442">
    <property type="entry name" value="FIST_C"/>
    <property type="match status" value="1"/>
</dbReference>
<dbReference type="EMBL" id="FQXT01000003">
    <property type="protein sequence ID" value="SHI09212.1"/>
    <property type="molecule type" value="Genomic_DNA"/>
</dbReference>
<dbReference type="Proteomes" id="UP000290037">
    <property type="component" value="Unassembled WGS sequence"/>
</dbReference>
<dbReference type="SMART" id="SM00897">
    <property type="entry name" value="FIST"/>
    <property type="match status" value="1"/>
</dbReference>
<keyword evidence="6" id="KW-1185">Reference proteome</keyword>
<feature type="domain" description="FIST C-domain" evidence="2">
    <location>
        <begin position="219"/>
        <end position="357"/>
    </location>
</feature>
<evidence type="ECO:0000313" key="3">
    <source>
        <dbReference type="EMBL" id="RXG30613.1"/>
    </source>
</evidence>
<dbReference type="PANTHER" id="PTHR40252">
    <property type="entry name" value="BLR0328 PROTEIN"/>
    <property type="match status" value="1"/>
</dbReference>
<name>A0A1M5YB55_9FLAO</name>
<dbReference type="STRING" id="573501.SAMN04487999_2073"/>
<dbReference type="InterPro" id="IPR019494">
    <property type="entry name" value="FIST_C"/>
</dbReference>
<evidence type="ECO:0000313" key="4">
    <source>
        <dbReference type="EMBL" id="SHI09212.1"/>
    </source>
</evidence>
<evidence type="ECO:0000259" key="1">
    <source>
        <dbReference type="SMART" id="SM00897"/>
    </source>
</evidence>
<dbReference type="InterPro" id="IPR013702">
    <property type="entry name" value="FIST_domain_N"/>
</dbReference>
<sequence>MKIQQGTRDASGKWQHTDVASSLKAPLVLVFSNRFLLEDESIFTQLRAQFPDGHLVLGSTAGEITGTNVLSDGLAYTAIEFEKSAFEIVSASILEQNKESFATGKVLAERINKNGLKHVFVLSEGSFVNGSELINGLSSVLDTDIAITGGLCGDDARFEKTLCGYNQPAKEGEVVLIGLYGDSLEISFANYGGWFSFGPERLITKSSGNVLYELDHRPALDLYKKYLGDKASELPQAALLYPLSVQFEHKKNPLVRTILNIDEDTNAMVLAGDAPEGSRVNLMMATVDGIVDGASEAAKRAVEHRNSPPELAILVSCVGRKLVMHQRVEEELEEVCEVLGKNTTLTGFYSYGELAPFADDRICELHNQTMTLTLISE</sequence>
<evidence type="ECO:0000313" key="5">
    <source>
        <dbReference type="Proteomes" id="UP000184240"/>
    </source>
</evidence>
<dbReference type="SMART" id="SM01204">
    <property type="entry name" value="FIST_C"/>
    <property type="match status" value="1"/>
</dbReference>
<evidence type="ECO:0000259" key="2">
    <source>
        <dbReference type="SMART" id="SM01204"/>
    </source>
</evidence>